<keyword evidence="2" id="KW-0812">Transmembrane</keyword>
<name>A0A0M0JRW4_9EUKA</name>
<proteinExistence type="predicted"/>
<organism evidence="3 4">
    <name type="scientific">Chrysochromulina tobinii</name>
    <dbReference type="NCBI Taxonomy" id="1460289"/>
    <lineage>
        <taxon>Eukaryota</taxon>
        <taxon>Haptista</taxon>
        <taxon>Haptophyta</taxon>
        <taxon>Prymnesiophyceae</taxon>
        <taxon>Prymnesiales</taxon>
        <taxon>Chrysochromulinaceae</taxon>
        <taxon>Chrysochromulina</taxon>
    </lineage>
</organism>
<evidence type="ECO:0000313" key="4">
    <source>
        <dbReference type="Proteomes" id="UP000037460"/>
    </source>
</evidence>
<evidence type="ECO:0000256" key="1">
    <source>
        <dbReference type="SAM" id="MobiDB-lite"/>
    </source>
</evidence>
<protein>
    <submittedName>
        <fullName evidence="3">Uncharacterized protein</fullName>
    </submittedName>
</protein>
<keyword evidence="2" id="KW-0472">Membrane</keyword>
<evidence type="ECO:0000256" key="2">
    <source>
        <dbReference type="SAM" id="Phobius"/>
    </source>
</evidence>
<keyword evidence="4" id="KW-1185">Reference proteome</keyword>
<gene>
    <name evidence="3" type="ORF">Ctob_002200</name>
</gene>
<dbReference type="Proteomes" id="UP000037460">
    <property type="component" value="Unassembled WGS sequence"/>
</dbReference>
<sequence>MVASGDVSDYTDLVRDSIVDSFAAAANVPASSVRLTVTSGSVRLALSIAAATLAAAQTVEAALAPVLSSAASASALLPPGLNVTATPVVQLIDSSHATPPVAVAAASLAVGAIIAIVVASGVVVLGTALWFAMRAGWCKHIPATKDANSPKDAKPPKTQMRAERAPVDRVA</sequence>
<accession>A0A0M0JRW4</accession>
<feature type="transmembrane region" description="Helical" evidence="2">
    <location>
        <begin position="101"/>
        <end position="131"/>
    </location>
</feature>
<dbReference type="AlphaFoldDB" id="A0A0M0JRW4"/>
<feature type="region of interest" description="Disordered" evidence="1">
    <location>
        <begin position="143"/>
        <end position="171"/>
    </location>
</feature>
<reference evidence="4" key="1">
    <citation type="journal article" date="2015" name="PLoS Genet.">
        <title>Genome Sequence and Transcriptome Analyses of Chrysochromulina tobin: Metabolic Tools for Enhanced Algal Fitness in the Prominent Order Prymnesiales (Haptophyceae).</title>
        <authorList>
            <person name="Hovde B.T."/>
            <person name="Deodato C.R."/>
            <person name="Hunsperger H.M."/>
            <person name="Ryken S.A."/>
            <person name="Yost W."/>
            <person name="Jha R.K."/>
            <person name="Patterson J."/>
            <person name="Monnat R.J. Jr."/>
            <person name="Barlow S.B."/>
            <person name="Starkenburg S.R."/>
            <person name="Cattolico R.A."/>
        </authorList>
    </citation>
    <scope>NUCLEOTIDE SEQUENCE</scope>
    <source>
        <strain evidence="4">CCMP291</strain>
    </source>
</reference>
<keyword evidence="2" id="KW-1133">Transmembrane helix</keyword>
<evidence type="ECO:0000313" key="3">
    <source>
        <dbReference type="EMBL" id="KOO29329.1"/>
    </source>
</evidence>
<comment type="caution">
    <text evidence="3">The sequence shown here is derived from an EMBL/GenBank/DDBJ whole genome shotgun (WGS) entry which is preliminary data.</text>
</comment>
<dbReference type="EMBL" id="JWZX01002432">
    <property type="protein sequence ID" value="KOO29329.1"/>
    <property type="molecule type" value="Genomic_DNA"/>
</dbReference>
<feature type="compositionally biased region" description="Basic and acidic residues" evidence="1">
    <location>
        <begin position="148"/>
        <end position="171"/>
    </location>
</feature>